<evidence type="ECO:0000313" key="2">
    <source>
        <dbReference type="EMBL" id="MDG5975440.1"/>
    </source>
</evidence>
<dbReference type="SUPFAM" id="SSF56281">
    <property type="entry name" value="Metallo-hydrolase/oxidoreductase"/>
    <property type="match status" value="1"/>
</dbReference>
<organism evidence="2 3">
    <name type="scientific">Hydrogenophaga taeniospiralis CCUG 15921</name>
    <dbReference type="NCBI Taxonomy" id="1281780"/>
    <lineage>
        <taxon>Bacteria</taxon>
        <taxon>Pseudomonadati</taxon>
        <taxon>Pseudomonadota</taxon>
        <taxon>Betaproteobacteria</taxon>
        <taxon>Burkholderiales</taxon>
        <taxon>Comamonadaceae</taxon>
        <taxon>Hydrogenophaga</taxon>
    </lineage>
</organism>
<evidence type="ECO:0000313" key="3">
    <source>
        <dbReference type="Proteomes" id="UP001152876"/>
    </source>
</evidence>
<dbReference type="InterPro" id="IPR036866">
    <property type="entry name" value="RibonucZ/Hydroxyglut_hydro"/>
</dbReference>
<sequence length="304" mass="33475">MLTAAGVTVFERGWLSANNILLQGNGPSALVDSGYGCHAQQTVALVSQALGRSTLDLLLNTHLHSDHCGGNAALQARYPALRTWIPPGQADAVDRWDTIALTYATTGQECPRFTRQGLLKPGSSVRLGALDWEIHGAKGHDPHSIILFQPATRLLISADALWQNGFGVVFPELEGVAAFDEVAQTLDAIEALQPETVIPGHGPVFQDIAEALERARTRLNRFVNAPTKHHRHAVKVLIKFRLLEWQSIEQEDLLAWARSTPYLRTSMPPDNPDPMEQREWLRDLLVELKHSNALHLQGSLVVNA</sequence>
<dbReference type="Gene3D" id="3.60.15.10">
    <property type="entry name" value="Ribonuclease Z/Hydroxyacylglutathione hydrolase-like"/>
    <property type="match status" value="1"/>
</dbReference>
<feature type="domain" description="Metallo-beta-lactamase" evidence="1">
    <location>
        <begin position="16"/>
        <end position="201"/>
    </location>
</feature>
<dbReference type="Proteomes" id="UP001152876">
    <property type="component" value="Unassembled WGS sequence"/>
</dbReference>
<dbReference type="EMBL" id="AOGK01000007">
    <property type="protein sequence ID" value="MDG5975440.1"/>
    <property type="molecule type" value="Genomic_DNA"/>
</dbReference>
<protein>
    <submittedName>
        <fullName evidence="2">Beta-lactamase domain-containing protein</fullName>
    </submittedName>
</protein>
<keyword evidence="3" id="KW-1185">Reference proteome</keyword>
<dbReference type="CDD" id="cd06262">
    <property type="entry name" value="metallo-hydrolase-like_MBL-fold"/>
    <property type="match status" value="1"/>
</dbReference>
<name>A0A9X4S8H2_9BURK</name>
<dbReference type="InterPro" id="IPR050855">
    <property type="entry name" value="NDM-1-like"/>
</dbReference>
<comment type="caution">
    <text evidence="2">The sequence shown here is derived from an EMBL/GenBank/DDBJ whole genome shotgun (WGS) entry which is preliminary data.</text>
</comment>
<dbReference type="Pfam" id="PF00753">
    <property type="entry name" value="Lactamase_B"/>
    <property type="match status" value="1"/>
</dbReference>
<accession>A0A9X4S8H2</accession>
<proteinExistence type="predicted"/>
<gene>
    <name evidence="2" type="ORF">H010_09281</name>
</gene>
<dbReference type="InterPro" id="IPR001279">
    <property type="entry name" value="Metallo-B-lactamas"/>
</dbReference>
<evidence type="ECO:0000259" key="1">
    <source>
        <dbReference type="SMART" id="SM00849"/>
    </source>
</evidence>
<dbReference type="SMART" id="SM00849">
    <property type="entry name" value="Lactamase_B"/>
    <property type="match status" value="1"/>
</dbReference>
<reference evidence="2" key="1">
    <citation type="submission" date="2013-01" db="EMBL/GenBank/DDBJ databases">
        <title>Genome draft of Hydrogenophaga taeniospiralis 2K1.</title>
        <authorList>
            <person name="Gomila M."/>
            <person name="Lalucat J."/>
        </authorList>
    </citation>
    <scope>NUCLEOTIDE SEQUENCE</scope>
    <source>
        <strain evidence="2">CCUG 15921</strain>
    </source>
</reference>
<dbReference type="PANTHER" id="PTHR42951">
    <property type="entry name" value="METALLO-BETA-LACTAMASE DOMAIN-CONTAINING"/>
    <property type="match status" value="1"/>
</dbReference>
<dbReference type="AlphaFoldDB" id="A0A9X4S8H2"/>